<dbReference type="EMBL" id="BLAX01000001">
    <property type="protein sequence ID" value="GET32387.1"/>
    <property type="molecule type" value="Genomic_DNA"/>
</dbReference>
<reference evidence="3 4" key="1">
    <citation type="submission" date="2019-10" db="EMBL/GenBank/DDBJ databases">
        <title>Prolixibacter strains distinguished by the presence of nitrate reductase genes were adept at nitrate-dependent anaerobic corrosion of metallic iron and carbon steel.</title>
        <authorList>
            <person name="Iino T."/>
            <person name="Shono N."/>
            <person name="Ito K."/>
            <person name="Nakamura R."/>
            <person name="Sueoka K."/>
            <person name="Harayama S."/>
            <person name="Ohkuma M."/>
        </authorList>
    </citation>
    <scope>NUCLEOTIDE SEQUENCE [LARGE SCALE GENOMIC DNA]</scope>
    <source>
        <strain evidence="3 4">JCM 13498</strain>
    </source>
</reference>
<sequence>MTPKENSLKAYWNFLLHPNLEEKQYQFTTKLLNFLVVLIVDIAVTAALVWPVDHLRHIVGPDVQVHKIPISHQRYGLLTWSLLVTVFIPLLEELTFRTHLRPGKQNFLLSFIGVLLVVGALILSYSHASDKQPAIIAVAAGLLLLAIYLFFQRRIFLLLGRFWRRNYARVFYISTILFGFYHLQNYTLTLTFLVLSPVFVSPQIFAGFNIGYLRVRQGFWWGFVLHGLHNVVFLLLPVLLFKPGLSGDKVFKDEMVMAYPGHVPAPKNYSLEISEVGKHRYNFCKVSPTGIDFERATVRLALAKLAIFRPEDVVFQDTAVANRVIDLHFTDRNKENMDDFKMSRRFVVQQLLKKYNLRAQLCFIPVGNWVLYRSQFVKAEEDTAVLNEGDEVPSSVVLKDATIRDLADKIEGLYPMKVNCLSENRTKYTWVIPKDSTEQLQRTLMENYGITLYQTKKRTVKCYISSQNK</sequence>
<comment type="caution">
    <text evidence="3">The sequence shown here is derived from an EMBL/GenBank/DDBJ whole genome shotgun (WGS) entry which is preliminary data.</text>
</comment>
<evidence type="ECO:0000259" key="2">
    <source>
        <dbReference type="Pfam" id="PF02517"/>
    </source>
</evidence>
<feature type="transmembrane region" description="Helical" evidence="1">
    <location>
        <begin position="31"/>
        <end position="52"/>
    </location>
</feature>
<feature type="transmembrane region" description="Helical" evidence="1">
    <location>
        <begin position="171"/>
        <end position="199"/>
    </location>
</feature>
<dbReference type="Proteomes" id="UP000391834">
    <property type="component" value="Unassembled WGS sequence"/>
</dbReference>
<name>A0A5M4AY73_9BACT</name>
<feature type="transmembrane region" description="Helical" evidence="1">
    <location>
        <begin position="219"/>
        <end position="241"/>
    </location>
</feature>
<dbReference type="Pfam" id="PF02517">
    <property type="entry name" value="Rce1-like"/>
    <property type="match status" value="1"/>
</dbReference>
<organism evidence="3 4">
    <name type="scientific">Prolixibacter bellariivorans</name>
    <dbReference type="NCBI Taxonomy" id="314319"/>
    <lineage>
        <taxon>Bacteria</taxon>
        <taxon>Pseudomonadati</taxon>
        <taxon>Bacteroidota</taxon>
        <taxon>Bacteroidia</taxon>
        <taxon>Marinilabiliales</taxon>
        <taxon>Prolixibacteraceae</taxon>
        <taxon>Prolixibacter</taxon>
    </lineage>
</organism>
<feature type="transmembrane region" description="Helical" evidence="1">
    <location>
        <begin position="107"/>
        <end position="128"/>
    </location>
</feature>
<dbReference type="GO" id="GO:0004175">
    <property type="term" value="F:endopeptidase activity"/>
    <property type="evidence" value="ECO:0007669"/>
    <property type="project" value="UniProtKB-ARBA"/>
</dbReference>
<dbReference type="GO" id="GO:0080120">
    <property type="term" value="P:CAAX-box protein maturation"/>
    <property type="evidence" value="ECO:0007669"/>
    <property type="project" value="UniProtKB-ARBA"/>
</dbReference>
<dbReference type="OrthoDB" id="1122473at2"/>
<keyword evidence="1" id="KW-0812">Transmembrane</keyword>
<accession>A0A5M4AY73</accession>
<evidence type="ECO:0000313" key="3">
    <source>
        <dbReference type="EMBL" id="GET32387.1"/>
    </source>
</evidence>
<proteinExistence type="predicted"/>
<feature type="domain" description="CAAX prenyl protease 2/Lysostaphin resistance protein A-like" evidence="2">
    <location>
        <begin position="158"/>
        <end position="232"/>
    </location>
</feature>
<evidence type="ECO:0000313" key="4">
    <source>
        <dbReference type="Proteomes" id="UP000391834"/>
    </source>
</evidence>
<keyword evidence="1" id="KW-0472">Membrane</keyword>
<keyword evidence="1" id="KW-1133">Transmembrane helix</keyword>
<evidence type="ECO:0000256" key="1">
    <source>
        <dbReference type="SAM" id="Phobius"/>
    </source>
</evidence>
<keyword evidence="4" id="KW-1185">Reference proteome</keyword>
<feature type="transmembrane region" description="Helical" evidence="1">
    <location>
        <begin position="77"/>
        <end position="95"/>
    </location>
</feature>
<dbReference type="AlphaFoldDB" id="A0A5M4AY73"/>
<dbReference type="InterPro" id="IPR003675">
    <property type="entry name" value="Rce1/LyrA-like_dom"/>
</dbReference>
<feature type="transmembrane region" description="Helical" evidence="1">
    <location>
        <begin position="134"/>
        <end position="151"/>
    </location>
</feature>
<dbReference type="RefSeq" id="WP_025863137.1">
    <property type="nucleotide sequence ID" value="NZ_BLAX01000001.1"/>
</dbReference>
<gene>
    <name evidence="3" type="ORF">PbJCM13498_12500</name>
</gene>
<protein>
    <recommendedName>
        <fullName evidence="2">CAAX prenyl protease 2/Lysostaphin resistance protein A-like domain-containing protein</fullName>
    </recommendedName>
</protein>